<evidence type="ECO:0008006" key="5">
    <source>
        <dbReference type="Google" id="ProtNLM"/>
    </source>
</evidence>
<gene>
    <name evidence="3" type="ORF">WG66_2819</name>
</gene>
<dbReference type="PANTHER" id="PTHR28062:SF1">
    <property type="entry name" value="TRANSMEMBRANE PROTEIN"/>
    <property type="match status" value="1"/>
</dbReference>
<proteinExistence type="predicted"/>
<keyword evidence="2" id="KW-1133">Transmembrane helix</keyword>
<keyword evidence="2" id="KW-0472">Membrane</keyword>
<evidence type="ECO:0000313" key="3">
    <source>
        <dbReference type="EMBL" id="KTB44562.1"/>
    </source>
</evidence>
<reference evidence="3 4" key="1">
    <citation type="submission" date="2015-12" db="EMBL/GenBank/DDBJ databases">
        <title>Draft genome sequence of Moniliophthora roreri, the causal agent of frosty pod rot of cacao.</title>
        <authorList>
            <person name="Aime M.C."/>
            <person name="Diaz-Valderrama J.R."/>
            <person name="Kijpornyongpan T."/>
            <person name="Phillips-Mora W."/>
        </authorList>
    </citation>
    <scope>NUCLEOTIDE SEQUENCE [LARGE SCALE GENOMIC DNA]</scope>
    <source>
        <strain evidence="3 4">MCA 2952</strain>
    </source>
</reference>
<comment type="caution">
    <text evidence="3">The sequence shown here is derived from an EMBL/GenBank/DDBJ whole genome shotgun (WGS) entry which is preliminary data.</text>
</comment>
<dbReference type="GO" id="GO:0005743">
    <property type="term" value="C:mitochondrial inner membrane"/>
    <property type="evidence" value="ECO:0007669"/>
    <property type="project" value="TreeGrafter"/>
</dbReference>
<feature type="transmembrane region" description="Helical" evidence="2">
    <location>
        <begin position="180"/>
        <end position="199"/>
    </location>
</feature>
<evidence type="ECO:0000313" key="4">
    <source>
        <dbReference type="Proteomes" id="UP000054988"/>
    </source>
</evidence>
<dbReference type="InterPro" id="IPR018786">
    <property type="entry name" value="Mit_KHE1"/>
</dbReference>
<sequence>MTSQQSMRSVQRIISLPIIQPRTASKLPFRPADHSKILTYYHFQLQVPERKGIEKSGAASISRWKPEGGWVKWVQDKAAQTWASFGKAPEGSWKLKVFRGGERLVDRIDFEELALKGVDPSLGPTIRHPDLSGKKKDATGNVVKPLIPLLYPPSICSGESTLEHLKTLLSTRAPRHRKGFITWIFVMPLTAPFMIIPIIPNLPFFFCVWRSWSHYRAYRATQYLTALIEKKAIIPEGSAALDEIYQESSQNPLASTPSFPSSSVSSSESNPEDAPSSSTDNTSELLLARDAVPVVVTTFNLEKGAAADILRAVEQAQTRAFSRPS</sequence>
<evidence type="ECO:0000256" key="1">
    <source>
        <dbReference type="SAM" id="MobiDB-lite"/>
    </source>
</evidence>
<dbReference type="eggNOG" id="KOG4539">
    <property type="taxonomic scope" value="Eukaryota"/>
</dbReference>
<dbReference type="GO" id="GO:0006813">
    <property type="term" value="P:potassium ion transport"/>
    <property type="evidence" value="ECO:0007669"/>
    <property type="project" value="TreeGrafter"/>
</dbReference>
<feature type="compositionally biased region" description="Low complexity" evidence="1">
    <location>
        <begin position="252"/>
        <end position="269"/>
    </location>
</feature>
<dbReference type="GO" id="GO:1902600">
    <property type="term" value="P:proton transmembrane transport"/>
    <property type="evidence" value="ECO:0007669"/>
    <property type="project" value="TreeGrafter"/>
</dbReference>
<feature type="region of interest" description="Disordered" evidence="1">
    <location>
        <begin position="250"/>
        <end position="282"/>
    </location>
</feature>
<organism evidence="3 4">
    <name type="scientific">Moniliophthora roreri</name>
    <name type="common">Frosty pod rot fungus</name>
    <name type="synonym">Monilia roreri</name>
    <dbReference type="NCBI Taxonomy" id="221103"/>
    <lineage>
        <taxon>Eukaryota</taxon>
        <taxon>Fungi</taxon>
        <taxon>Dikarya</taxon>
        <taxon>Basidiomycota</taxon>
        <taxon>Agaricomycotina</taxon>
        <taxon>Agaricomycetes</taxon>
        <taxon>Agaricomycetidae</taxon>
        <taxon>Agaricales</taxon>
        <taxon>Marasmiineae</taxon>
        <taxon>Marasmiaceae</taxon>
        <taxon>Moniliophthora</taxon>
    </lineage>
</organism>
<dbReference type="PANTHER" id="PTHR28062">
    <property type="entry name" value="K+-H+ EXCHANGE-LIKE PROTEIN"/>
    <property type="match status" value="1"/>
</dbReference>
<name>A0A0W0G7J5_MONRR</name>
<dbReference type="EMBL" id="LATX01000895">
    <property type="protein sequence ID" value="KTB44562.1"/>
    <property type="molecule type" value="Genomic_DNA"/>
</dbReference>
<dbReference type="AlphaFoldDB" id="A0A0W0G7J5"/>
<keyword evidence="2" id="KW-0812">Transmembrane</keyword>
<protein>
    <recommendedName>
        <fullName evidence="5">Mitochondrial K+-H+ exchange-related-domain-containing protein</fullName>
    </recommendedName>
</protein>
<dbReference type="Proteomes" id="UP000054988">
    <property type="component" value="Unassembled WGS sequence"/>
</dbReference>
<evidence type="ECO:0000256" key="2">
    <source>
        <dbReference type="SAM" id="Phobius"/>
    </source>
</evidence>
<dbReference type="Pfam" id="PF10173">
    <property type="entry name" value="Mit_KHE1"/>
    <property type="match status" value="1"/>
</dbReference>
<accession>A0A0W0G7J5</accession>